<feature type="domain" description="FANCI helical" evidence="6">
    <location>
        <begin position="277"/>
        <end position="350"/>
    </location>
</feature>
<dbReference type="InterPro" id="IPR026171">
    <property type="entry name" value="FANCI"/>
</dbReference>
<dbReference type="InterPro" id="IPR029312">
    <property type="entry name" value="FANCI_HD2"/>
</dbReference>
<evidence type="ECO:0000259" key="4">
    <source>
        <dbReference type="Pfam" id="PF14677"/>
    </source>
</evidence>
<keyword evidence="9" id="KW-1185">Reference proteome</keyword>
<accession>A0A162WSS2</accession>
<dbReference type="InterPro" id="IPR029308">
    <property type="entry name" value="FANCI_S1"/>
</dbReference>
<dbReference type="VEuPathDB" id="FungiDB:PHYBLDRAFT_64194"/>
<feature type="domain" description="FANCI solenoid 3" evidence="4">
    <location>
        <begin position="802"/>
        <end position="1024"/>
    </location>
</feature>
<dbReference type="Pfam" id="PF14680">
    <property type="entry name" value="FANCI_HD2"/>
    <property type="match status" value="1"/>
</dbReference>
<gene>
    <name evidence="8" type="ORF">PHYBLDRAFT_64194</name>
</gene>
<feature type="region of interest" description="Disordered" evidence="1">
    <location>
        <begin position="1280"/>
        <end position="1340"/>
    </location>
</feature>
<evidence type="ECO:0008006" key="10">
    <source>
        <dbReference type="Google" id="ProtNLM"/>
    </source>
</evidence>
<feature type="domain" description="FANCI helical" evidence="7">
    <location>
        <begin position="581"/>
        <end position="780"/>
    </location>
</feature>
<evidence type="ECO:0000313" key="9">
    <source>
        <dbReference type="Proteomes" id="UP000077315"/>
    </source>
</evidence>
<dbReference type="Pfam" id="PF14677">
    <property type="entry name" value="FANCI_S3"/>
    <property type="match status" value="1"/>
</dbReference>
<dbReference type="InParanoid" id="A0A162WSS2"/>
<evidence type="ECO:0000256" key="1">
    <source>
        <dbReference type="SAM" id="MobiDB-lite"/>
    </source>
</evidence>
<proteinExistence type="predicted"/>
<reference evidence="9" key="1">
    <citation type="submission" date="2015-06" db="EMBL/GenBank/DDBJ databases">
        <title>Expansion of signal transduction pathways in fungi by whole-genome duplication.</title>
        <authorList>
            <consortium name="DOE Joint Genome Institute"/>
            <person name="Corrochano L.M."/>
            <person name="Kuo A."/>
            <person name="Marcet-Houben M."/>
            <person name="Polaino S."/>
            <person name="Salamov A."/>
            <person name="Villalobos J.M."/>
            <person name="Alvarez M.I."/>
            <person name="Avalos J."/>
            <person name="Benito E.P."/>
            <person name="Benoit I."/>
            <person name="Burger G."/>
            <person name="Camino L.P."/>
            <person name="Canovas D."/>
            <person name="Cerda-Olmedo E."/>
            <person name="Cheng J.-F."/>
            <person name="Dominguez A."/>
            <person name="Elias M."/>
            <person name="Eslava A.P."/>
            <person name="Glaser F."/>
            <person name="Grimwood J."/>
            <person name="Gutierrez G."/>
            <person name="Heitman J."/>
            <person name="Henrissat B."/>
            <person name="Iturriaga E.A."/>
            <person name="Lang B.F."/>
            <person name="Lavin J.L."/>
            <person name="Lee S."/>
            <person name="Li W."/>
            <person name="Lindquist E."/>
            <person name="Lopez-Garcia S."/>
            <person name="Luque E.M."/>
            <person name="Marcos A.T."/>
            <person name="Martin J."/>
            <person name="McCluskey K."/>
            <person name="Medina H.R."/>
            <person name="Miralles-Duran A."/>
            <person name="Miyazaki A."/>
            <person name="Munoz-Torres E."/>
            <person name="Oguiza J.A."/>
            <person name="Ohm R."/>
            <person name="Olmedo M."/>
            <person name="Orejas M."/>
            <person name="Ortiz-Castellanos L."/>
            <person name="Pisabarro A.G."/>
            <person name="Rodriguez-Romero J."/>
            <person name="Ruiz-Herrera J."/>
            <person name="Ruiz-Vazquez R."/>
            <person name="Sanz C."/>
            <person name="Schackwitz W."/>
            <person name="Schmutz J."/>
            <person name="Shahriari M."/>
            <person name="Shelest E."/>
            <person name="Silva-Franco F."/>
            <person name="Soanes D."/>
            <person name="Syed K."/>
            <person name="Tagua V.G."/>
            <person name="Talbot N.J."/>
            <person name="Thon M."/>
            <person name="De vries R.P."/>
            <person name="Wiebenga A."/>
            <person name="Yadav J.S."/>
            <person name="Braun E.L."/>
            <person name="Baker S."/>
            <person name="Garre V."/>
            <person name="Horwitz B."/>
            <person name="Torres-Martinez S."/>
            <person name="Idnurm A."/>
            <person name="Herrera-Estrella A."/>
            <person name="Gabaldon T."/>
            <person name="Grigoriev I.V."/>
        </authorList>
    </citation>
    <scope>NUCLEOTIDE SEQUENCE [LARGE SCALE GENOMIC DNA]</scope>
    <source>
        <strain evidence="9">NRRL 1555(-)</strain>
    </source>
</reference>
<evidence type="ECO:0000259" key="6">
    <source>
        <dbReference type="Pfam" id="PF14679"/>
    </source>
</evidence>
<evidence type="ECO:0000259" key="7">
    <source>
        <dbReference type="Pfam" id="PF14680"/>
    </source>
</evidence>
<dbReference type="GO" id="GO:0006281">
    <property type="term" value="P:DNA repair"/>
    <property type="evidence" value="ECO:0007669"/>
    <property type="project" value="InterPro"/>
</dbReference>
<protein>
    <recommendedName>
        <fullName evidence="10">Fanconi anemia group I protein</fullName>
    </recommendedName>
</protein>
<dbReference type="InterPro" id="IPR029310">
    <property type="entry name" value="FANCI_HD1"/>
</dbReference>
<dbReference type="GO" id="GO:0070182">
    <property type="term" value="F:DNA polymerase binding"/>
    <property type="evidence" value="ECO:0007669"/>
    <property type="project" value="TreeGrafter"/>
</dbReference>
<dbReference type="GeneID" id="29002158"/>
<dbReference type="RefSeq" id="XP_018288765.1">
    <property type="nucleotide sequence ID" value="XM_018441252.1"/>
</dbReference>
<evidence type="ECO:0000259" key="2">
    <source>
        <dbReference type="Pfam" id="PF14675"/>
    </source>
</evidence>
<feature type="compositionally biased region" description="Acidic residues" evidence="1">
    <location>
        <begin position="1306"/>
        <end position="1327"/>
    </location>
</feature>
<dbReference type="InterPro" id="IPR029314">
    <property type="entry name" value="FANCI_S4"/>
</dbReference>
<dbReference type="Pfam" id="PF14676">
    <property type="entry name" value="FANCI_S2"/>
    <property type="match status" value="1"/>
</dbReference>
<dbReference type="OrthoDB" id="195089at2759"/>
<sequence length="1340" mass="151382">MESTVIELSKQSQHQKLVDYLNEQPLEEITKSTLSQLNNGSLLNNDPIPFIRAIILGSPLDGGEDCINRRCALLDNIITWMSNDVESINGASAKIAANVANLIWPEARIFKNDNIDKLPVHDLHKASIRILNIIYEDKPMNPRLFEIISKVWNILSASDLAAEADKMLNDICKSEWHADVAMRLASAFNEMELTQKQLERVISQSLKQLAKLDPEEVPPFIYQLLLLSRKGHKRLILSGICDFFADCNKRPDNLEALSRTQGTVMLHISFAIKQDQELGIELVKYLKSERIKMLETFNMACLLSTARLHRLEDNIFDLIKTTIITIYRDTDRSRKNAWISKYFSVDGDAVKNLLLDIAERSASGWDQVIQSLTKLAMILIDTVANQGNGLKSSKNLVNNIDLCYHQYLMKMAVNKIDTVTVKPSKSAEQKPMDKISSVGIDILLKMFKLHDVVRGEILEQITSRIVSRSNSAVDFLQLLENIIKKHPHAAENYLNNIKDTLDFLSFLPNPAARQLLTAIQPVASENDQFRDGLMLVLRKSMFSKDQDGRMISVYGFLKLLQGHVSEDTIREGNNKATLSIASEEIAFEILGLLRRCFSQQIEVRAEAYEGLGRLAGQRTTLAGDIFEILYAQLLKIYQQDTGVPTPLKLDVCVENSLTGGRPRIVEPIPILLASILKTLRILDTMEHNSVTSESVKQCREHISSLTFRLSKADPDDYELDKSANFDASAYIGQRNLFYSELLLGSYEAVMEYEFMTQKNSQESCELVLNIFKKRKLLLQLVKENAAGDKGRKVTPYLSSKSILSLEFITSITQLMFSRDTVNSPINVLRSDINFVYYIVSATYNVLKEAIEDETNESGEENFTSCVILGKVYIHILMTEGPDSSFVESQPKKGVSTLGMLIDTLHGVFEIITKTWPNRFIEFTGSLLSSIENASDPKDYTSSNNLILSKMIENFESVVISYLSDRSPLYREATRVMQTIVFFSARLDRKAPGFTKCAQNIVTWLDGFVKERSIEDIPLAKEMVMTLIQISAEIDSFDTIIAISKDVHTILGDLEFEEDIDHNELNISYMLINEKTCGAITLQLLSFLDQAFEDMAWCIGHLKLSTDSAPEFELAVCKRMLSYLSITSELTKTVLVGIPAENLIKVLAKTYKTLLALVKYKISNLVEITDDFVAVIAMAGTGVTEKMYRFLTIYGQYQDDTIAQSGRKQKGKGKEPSNAREKAKIVREAKIIPNLIFVVEQFERHLIQLSRKSKKDLMQYMKRSTSRDFKIKADIVEEATTEDTQLKGSHAYETGDEDTGAQAGDGDQTEEEDQEEDQEEEEVEDQSEEQSSHTTKRRRLS</sequence>
<dbReference type="Pfam" id="PF14675">
    <property type="entry name" value="FANCI_S1"/>
    <property type="match status" value="1"/>
</dbReference>
<dbReference type="STRING" id="763407.A0A162WSS2"/>
<dbReference type="Pfam" id="PF14678">
    <property type="entry name" value="FANCI_S4"/>
    <property type="match status" value="1"/>
</dbReference>
<name>A0A162WSS2_PHYB8</name>
<evidence type="ECO:0000259" key="5">
    <source>
        <dbReference type="Pfam" id="PF14678"/>
    </source>
</evidence>
<evidence type="ECO:0000313" key="8">
    <source>
        <dbReference type="EMBL" id="OAD70725.1"/>
    </source>
</evidence>
<dbReference type="PANTHER" id="PTHR21818">
    <property type="entry name" value="BC025462 PROTEIN"/>
    <property type="match status" value="1"/>
</dbReference>
<organism evidence="8 9">
    <name type="scientific">Phycomyces blakesleeanus (strain ATCC 8743b / DSM 1359 / FGSC 10004 / NBRC 33097 / NRRL 1555)</name>
    <dbReference type="NCBI Taxonomy" id="763407"/>
    <lineage>
        <taxon>Eukaryota</taxon>
        <taxon>Fungi</taxon>
        <taxon>Fungi incertae sedis</taxon>
        <taxon>Mucoromycota</taxon>
        <taxon>Mucoromycotina</taxon>
        <taxon>Mucoromycetes</taxon>
        <taxon>Mucorales</taxon>
        <taxon>Phycomycetaceae</taxon>
        <taxon>Phycomyces</taxon>
    </lineage>
</organism>
<dbReference type="EMBL" id="KV440987">
    <property type="protein sequence ID" value="OAD70725.1"/>
    <property type="molecule type" value="Genomic_DNA"/>
</dbReference>
<dbReference type="Proteomes" id="UP000077315">
    <property type="component" value="Unassembled WGS sequence"/>
</dbReference>
<dbReference type="Pfam" id="PF14679">
    <property type="entry name" value="FANCI_HD1"/>
    <property type="match status" value="1"/>
</dbReference>
<feature type="domain" description="FANCI solenoid 1" evidence="2">
    <location>
        <begin position="166"/>
        <end position="263"/>
    </location>
</feature>
<feature type="domain" description="FANCI solenoid 2" evidence="3">
    <location>
        <begin position="368"/>
        <end position="557"/>
    </location>
</feature>
<dbReference type="InterPro" id="IPR029315">
    <property type="entry name" value="FANCI_S2"/>
</dbReference>
<dbReference type="PANTHER" id="PTHR21818:SF0">
    <property type="entry name" value="FANCONI ANEMIA GROUP I PROTEIN"/>
    <property type="match status" value="1"/>
</dbReference>
<evidence type="ECO:0000259" key="3">
    <source>
        <dbReference type="Pfam" id="PF14676"/>
    </source>
</evidence>
<feature type="domain" description="FANCI solenoid 4" evidence="5">
    <location>
        <begin position="1041"/>
        <end position="1276"/>
    </location>
</feature>
<dbReference type="InterPro" id="IPR029313">
    <property type="entry name" value="FANCI_S3"/>
</dbReference>